<dbReference type="EMBL" id="OV121132">
    <property type="protein sequence ID" value="CAH0545941.1"/>
    <property type="molecule type" value="Genomic_DNA"/>
</dbReference>
<name>A0A9P0AN26_BRAAE</name>
<gene>
    <name evidence="16" type="ORF">MELIAE_LOCUS213</name>
</gene>
<keyword evidence="9 12" id="KW-0547">Nucleotide-binding</keyword>
<dbReference type="CDD" id="cd07409">
    <property type="entry name" value="MPP_CD73_N"/>
    <property type="match status" value="1"/>
</dbReference>
<comment type="similarity">
    <text evidence="2 12">Belongs to the 5'-nucleotidase family.</text>
</comment>
<feature type="signal peptide" evidence="13">
    <location>
        <begin position="1"/>
        <end position="15"/>
    </location>
</feature>
<evidence type="ECO:0000256" key="12">
    <source>
        <dbReference type="RuleBase" id="RU362119"/>
    </source>
</evidence>
<dbReference type="Pfam" id="PF02872">
    <property type="entry name" value="5_nucleotid_C"/>
    <property type="match status" value="1"/>
</dbReference>
<evidence type="ECO:0000256" key="11">
    <source>
        <dbReference type="ARBA" id="ARBA00023240"/>
    </source>
</evidence>
<keyword evidence="6" id="KW-0800">Toxin</keyword>
<dbReference type="EC" id="3.6.1.5" evidence="3"/>
<keyword evidence="7" id="KW-0479">Metal-binding</keyword>
<dbReference type="PRINTS" id="PR01607">
    <property type="entry name" value="APYRASEFAMLY"/>
</dbReference>
<evidence type="ECO:0000256" key="10">
    <source>
        <dbReference type="ARBA" id="ARBA00022801"/>
    </source>
</evidence>
<evidence type="ECO:0000256" key="6">
    <source>
        <dbReference type="ARBA" id="ARBA00022656"/>
    </source>
</evidence>
<dbReference type="Gene3D" id="3.90.780.10">
    <property type="entry name" value="5'-Nucleotidase, C-terminal domain"/>
    <property type="match status" value="1"/>
</dbReference>
<dbReference type="FunFam" id="3.90.780.10:FF:000001">
    <property type="entry name" value="NT5E isoform 3"/>
    <property type="match status" value="1"/>
</dbReference>
<dbReference type="PANTHER" id="PTHR11575:SF32">
    <property type="entry name" value="APYRASE-LIKE PROTEIN"/>
    <property type="match status" value="1"/>
</dbReference>
<evidence type="ECO:0000313" key="17">
    <source>
        <dbReference type="Proteomes" id="UP001154078"/>
    </source>
</evidence>
<reference evidence="16" key="1">
    <citation type="submission" date="2021-12" db="EMBL/GenBank/DDBJ databases">
        <authorList>
            <person name="King R."/>
        </authorList>
    </citation>
    <scope>NUCLEOTIDE SEQUENCE</scope>
</reference>
<dbReference type="InterPro" id="IPR004843">
    <property type="entry name" value="Calcineurin-like_PHP"/>
</dbReference>
<evidence type="ECO:0000256" key="9">
    <source>
        <dbReference type="ARBA" id="ARBA00022741"/>
    </source>
</evidence>
<dbReference type="InterPro" id="IPR036907">
    <property type="entry name" value="5'-Nucleotdase_C_sf"/>
</dbReference>
<feature type="domain" description="Calcineurin-like phosphoesterase" evidence="14">
    <location>
        <begin position="26"/>
        <end position="241"/>
    </location>
</feature>
<evidence type="ECO:0000313" key="16">
    <source>
        <dbReference type="EMBL" id="CAH0545941.1"/>
    </source>
</evidence>
<dbReference type="GO" id="GO:0006196">
    <property type="term" value="P:AMP catabolic process"/>
    <property type="evidence" value="ECO:0007669"/>
    <property type="project" value="TreeGrafter"/>
</dbReference>
<dbReference type="AlphaFoldDB" id="A0A9P0AN26"/>
<dbReference type="InterPro" id="IPR029052">
    <property type="entry name" value="Metallo-depent_PP-like"/>
</dbReference>
<evidence type="ECO:0000256" key="2">
    <source>
        <dbReference type="ARBA" id="ARBA00006654"/>
    </source>
</evidence>
<evidence type="ECO:0000256" key="4">
    <source>
        <dbReference type="ARBA" id="ARBA00022442"/>
    </source>
</evidence>
<dbReference type="InterPro" id="IPR006179">
    <property type="entry name" value="5_nucleotidase/apyrase"/>
</dbReference>
<evidence type="ECO:0000256" key="8">
    <source>
        <dbReference type="ARBA" id="ARBA00022729"/>
    </source>
</evidence>
<dbReference type="InterPro" id="IPR006146">
    <property type="entry name" value="5'-Nucleotdase_CS"/>
</dbReference>
<dbReference type="PANTHER" id="PTHR11575">
    <property type="entry name" value="5'-NUCLEOTIDASE-RELATED"/>
    <property type="match status" value="1"/>
</dbReference>
<dbReference type="InterPro" id="IPR008334">
    <property type="entry name" value="5'-Nucleotdase_C"/>
</dbReference>
<comment type="subcellular location">
    <subcellularLocation>
        <location evidence="1">Secreted</location>
    </subcellularLocation>
</comment>
<keyword evidence="10 12" id="KW-0378">Hydrolase</keyword>
<keyword evidence="11" id="KW-1199">Hemostasis impairing toxin</keyword>
<evidence type="ECO:0000259" key="14">
    <source>
        <dbReference type="Pfam" id="PF00149"/>
    </source>
</evidence>
<dbReference type="GO" id="GO:0004050">
    <property type="term" value="F:apyrase activity"/>
    <property type="evidence" value="ECO:0007669"/>
    <property type="project" value="UniProtKB-EC"/>
</dbReference>
<keyword evidence="8 13" id="KW-0732">Signal</keyword>
<evidence type="ECO:0000256" key="7">
    <source>
        <dbReference type="ARBA" id="ARBA00022723"/>
    </source>
</evidence>
<dbReference type="PROSITE" id="PS00786">
    <property type="entry name" value="5_NUCLEOTIDASE_2"/>
    <property type="match status" value="1"/>
</dbReference>
<dbReference type="GO" id="GO:0008253">
    <property type="term" value="F:5'-nucleotidase activity"/>
    <property type="evidence" value="ECO:0007669"/>
    <property type="project" value="TreeGrafter"/>
</dbReference>
<sequence>MKVTLILLLIIKINAFPKKEDLFKLHVVHLNDFHSRFDEVNLKGRECTKNDTCVGGYSRLYKQIMSLKEKDPNILLLNAGDNFQGSMWYSVYKWDVIRHFMEKFQFDAYTLGNHEFDDNIEGIVPFIKSINAPVVLSNVDDTEEPTFQNTYTKSTVVAKNGKKIGIIGALTKEANEICHAGKLVFLDESESINKEAERLVKEEDVFTNIVLSHCGYDVDKEVAKKATGKIGLIVGGHSHTYLGDDTTFKPKGPYPTVVQRSSDGGNVLIVQASSFSRHLGNITVYYNNLGDIVEWDGAPIFLSHDLPQDEEINKEMSIWNEKIEVIKNEVLGETLVPLEKAICNYEECLFGNFLADAMVFEYMTQSNQENWTHGSIAFMNPKGFRSDIDVGNITYGELITAQPFGNTIDISEIQGKYIVEIFEIVAGRDLEAKHGKVQLNMLQVSGVQAVLNVNNPKGSRVQSLKVRCANCQIPVYEDIKIDEFYKIITPSFLSNGGDSFDIIPEKIFNKYEGNIDIDVFRNYLKVKSPIFEEIWGRVEVIGEYERKV</sequence>
<dbReference type="SUPFAM" id="SSF56300">
    <property type="entry name" value="Metallo-dependent phosphatases"/>
    <property type="match status" value="1"/>
</dbReference>
<keyword evidence="17" id="KW-1185">Reference proteome</keyword>
<dbReference type="GO" id="GO:0000166">
    <property type="term" value="F:nucleotide binding"/>
    <property type="evidence" value="ECO:0007669"/>
    <property type="project" value="UniProtKB-KW"/>
</dbReference>
<dbReference type="SUPFAM" id="SSF55816">
    <property type="entry name" value="5'-nucleotidase (syn. UDP-sugar hydrolase), C-terminal domain"/>
    <property type="match status" value="1"/>
</dbReference>
<dbReference type="FunFam" id="3.60.21.10:FF:000020">
    <property type="entry name" value="NT5E isoform 4"/>
    <property type="match status" value="1"/>
</dbReference>
<dbReference type="Gene3D" id="3.60.21.10">
    <property type="match status" value="1"/>
</dbReference>
<evidence type="ECO:0000256" key="13">
    <source>
        <dbReference type="SAM" id="SignalP"/>
    </source>
</evidence>
<keyword evidence="4" id="KW-1201">Platelet aggregation inhibiting toxin</keyword>
<dbReference type="Pfam" id="PF00149">
    <property type="entry name" value="Metallophos"/>
    <property type="match status" value="1"/>
</dbReference>
<dbReference type="Proteomes" id="UP001154078">
    <property type="component" value="Chromosome 1"/>
</dbReference>
<dbReference type="GO" id="GO:0005886">
    <property type="term" value="C:plasma membrane"/>
    <property type="evidence" value="ECO:0007669"/>
    <property type="project" value="TreeGrafter"/>
</dbReference>
<proteinExistence type="inferred from homology"/>
<dbReference type="GO" id="GO:0005576">
    <property type="term" value="C:extracellular region"/>
    <property type="evidence" value="ECO:0007669"/>
    <property type="project" value="UniProtKB-SubCell"/>
</dbReference>
<protein>
    <recommendedName>
        <fullName evidence="3">apyrase</fullName>
        <ecNumber evidence="3">3.6.1.5</ecNumber>
    </recommendedName>
</protein>
<feature type="chain" id="PRO_5040508362" description="apyrase" evidence="13">
    <location>
        <begin position="16"/>
        <end position="548"/>
    </location>
</feature>
<dbReference type="GO" id="GO:0046872">
    <property type="term" value="F:metal ion binding"/>
    <property type="evidence" value="ECO:0007669"/>
    <property type="project" value="UniProtKB-KW"/>
</dbReference>
<dbReference type="GO" id="GO:0090729">
    <property type="term" value="F:toxin activity"/>
    <property type="evidence" value="ECO:0007669"/>
    <property type="project" value="UniProtKB-KW"/>
</dbReference>
<feature type="domain" description="5'-Nucleotidase C-terminal" evidence="15">
    <location>
        <begin position="339"/>
        <end position="502"/>
    </location>
</feature>
<evidence type="ECO:0000259" key="15">
    <source>
        <dbReference type="Pfam" id="PF02872"/>
    </source>
</evidence>
<dbReference type="OrthoDB" id="7722975at2759"/>
<keyword evidence="5" id="KW-0964">Secreted</keyword>
<evidence type="ECO:0000256" key="5">
    <source>
        <dbReference type="ARBA" id="ARBA00022525"/>
    </source>
</evidence>
<evidence type="ECO:0000256" key="1">
    <source>
        <dbReference type="ARBA" id="ARBA00004613"/>
    </source>
</evidence>
<evidence type="ECO:0000256" key="3">
    <source>
        <dbReference type="ARBA" id="ARBA00012148"/>
    </source>
</evidence>
<accession>A0A9P0AN26</accession>
<organism evidence="16 17">
    <name type="scientific">Brassicogethes aeneus</name>
    <name type="common">Rape pollen beetle</name>
    <name type="synonym">Meligethes aeneus</name>
    <dbReference type="NCBI Taxonomy" id="1431903"/>
    <lineage>
        <taxon>Eukaryota</taxon>
        <taxon>Metazoa</taxon>
        <taxon>Ecdysozoa</taxon>
        <taxon>Arthropoda</taxon>
        <taxon>Hexapoda</taxon>
        <taxon>Insecta</taxon>
        <taxon>Pterygota</taxon>
        <taxon>Neoptera</taxon>
        <taxon>Endopterygota</taxon>
        <taxon>Coleoptera</taxon>
        <taxon>Polyphaga</taxon>
        <taxon>Cucujiformia</taxon>
        <taxon>Nitidulidae</taxon>
        <taxon>Meligethinae</taxon>
        <taxon>Brassicogethes</taxon>
    </lineage>
</organism>